<organism evidence="2 3">
    <name type="scientific">Falsigemmobacter intermedius</name>
    <dbReference type="NCBI Taxonomy" id="1553448"/>
    <lineage>
        <taxon>Bacteria</taxon>
        <taxon>Pseudomonadati</taxon>
        <taxon>Pseudomonadota</taxon>
        <taxon>Alphaproteobacteria</taxon>
        <taxon>Rhodobacterales</taxon>
        <taxon>Paracoccaceae</taxon>
        <taxon>Falsigemmobacter</taxon>
    </lineage>
</organism>
<dbReference type="RefSeq" id="WP_128486485.1">
    <property type="nucleotide sequence ID" value="NZ_JBHLXB010000026.1"/>
</dbReference>
<dbReference type="AlphaFoldDB" id="A0A3S3YJL6"/>
<proteinExistence type="predicted"/>
<dbReference type="OrthoDB" id="7866279at2"/>
<name>A0A3S3YJL6_9RHOB</name>
<feature type="compositionally biased region" description="Low complexity" evidence="1">
    <location>
        <begin position="226"/>
        <end position="242"/>
    </location>
</feature>
<protein>
    <submittedName>
        <fullName evidence="2">Uncharacterized protein</fullName>
    </submittedName>
</protein>
<evidence type="ECO:0000313" key="2">
    <source>
        <dbReference type="EMBL" id="RWY44685.1"/>
    </source>
</evidence>
<evidence type="ECO:0000313" key="3">
    <source>
        <dbReference type="Proteomes" id="UP000287168"/>
    </source>
</evidence>
<gene>
    <name evidence="2" type="ORF">EP867_01755</name>
</gene>
<sequence>MTGYRFRCLGPYFFQTFRDADGRRTLNCLAARDDVFAQAEADAEAVGLRDIFSAVGLYVFGLSPSGSPRTWPYYVGRASRQPLYRRLFQQTDKPGKYSAILQEYERARPFIYLFPMVTDAGRQVKPASGNGTVVYKTIADAEYQLIGQALHVNPDLYNVQDAKSQRRFVIEGTLRADARERRSAQSFRSMMGFELKKRAPSRLSEATLAAVQGEEEAEEALSHQDPAVLVPEAPVLPDHAAE</sequence>
<feature type="region of interest" description="Disordered" evidence="1">
    <location>
        <begin position="210"/>
        <end position="242"/>
    </location>
</feature>
<evidence type="ECO:0000256" key="1">
    <source>
        <dbReference type="SAM" id="MobiDB-lite"/>
    </source>
</evidence>
<accession>A0A3S3YJL6</accession>
<keyword evidence="3" id="KW-1185">Reference proteome</keyword>
<reference evidence="2 3" key="1">
    <citation type="journal article" date="2015" name="Int. J. Syst. Evol. Microbiol.">
        <title>Gemmobacter intermedius sp. nov., isolated from a white stork (Ciconia ciconia).</title>
        <authorList>
            <person name="Kampfer P."/>
            <person name="Jerzak L."/>
            <person name="Wilharm G."/>
            <person name="Golke J."/>
            <person name="Busse H.J."/>
            <person name="Glaeser S.P."/>
        </authorList>
    </citation>
    <scope>NUCLEOTIDE SEQUENCE [LARGE SCALE GENOMIC DNA]</scope>
    <source>
        <strain evidence="2 3">119/4</strain>
    </source>
</reference>
<comment type="caution">
    <text evidence="2">The sequence shown here is derived from an EMBL/GenBank/DDBJ whole genome shotgun (WGS) entry which is preliminary data.</text>
</comment>
<dbReference type="Proteomes" id="UP000287168">
    <property type="component" value="Unassembled WGS sequence"/>
</dbReference>
<dbReference type="EMBL" id="SBLC01000002">
    <property type="protein sequence ID" value="RWY44685.1"/>
    <property type="molecule type" value="Genomic_DNA"/>
</dbReference>